<organism evidence="2">
    <name type="scientific">Methanotorris igneus (strain DSM 5666 / JCM 11834 / Kol 5)</name>
    <dbReference type="NCBI Taxonomy" id="880724"/>
    <lineage>
        <taxon>Archaea</taxon>
        <taxon>Methanobacteriati</taxon>
        <taxon>Methanobacteriota</taxon>
        <taxon>Methanomada group</taxon>
        <taxon>Methanococci</taxon>
        <taxon>Methanococcales</taxon>
        <taxon>Methanocaldococcaceae</taxon>
        <taxon>Methanotorris</taxon>
    </lineage>
</organism>
<sequence>MANESILEKIESEKRIFVINNDDEVKRYIIKKFEEVKDLDLSDEVLDSSIVEDEKEMIVGVEVNDKIIVDTLTIALARVYQKIDGKLKEKFNYFLNNFEIELYKKSGFKNAPFFKVYVDGKMVISDRRIKIRFSQMGWVKKGNNGRERKEIGSKRFLQEIHVLEDRIMKYLKN</sequence>
<gene>
    <name evidence="1" type="ordered locus">Metig_1398</name>
</gene>
<evidence type="ECO:0000313" key="1">
    <source>
        <dbReference type="EMBL" id="AEF96933.1"/>
    </source>
</evidence>
<dbReference type="RefSeq" id="WP_013799529.1">
    <property type="nucleotide sequence ID" value="NC_015562.1"/>
</dbReference>
<dbReference type="HOGENOM" id="CLU_1544210_0_0_2"/>
<dbReference type="Proteomes" id="UP000009227">
    <property type="component" value="Chromosome"/>
</dbReference>
<reference evidence="1 2" key="1">
    <citation type="submission" date="2011-05" db="EMBL/GenBank/DDBJ databases">
        <title>Complete sequence of Methanotorris igneus Kol 5.</title>
        <authorList>
            <consortium name="US DOE Joint Genome Institute"/>
            <person name="Lucas S."/>
            <person name="Han J."/>
            <person name="Lapidus A."/>
            <person name="Cheng J.-F."/>
            <person name="Goodwin L."/>
            <person name="Pitluck S."/>
            <person name="Peters L."/>
            <person name="Mikhailova N."/>
            <person name="Chertkov O."/>
            <person name="Han C."/>
            <person name="Tapia R."/>
            <person name="Land M."/>
            <person name="Hauser L."/>
            <person name="Kyrpides N."/>
            <person name="Ivanova N."/>
            <person name="Pagani I."/>
            <person name="Sieprawska-Lupa M."/>
            <person name="Whitman W."/>
            <person name="Woyke T."/>
        </authorList>
    </citation>
    <scope>NUCLEOTIDE SEQUENCE [LARGE SCALE GENOMIC DNA]</scope>
    <source>
        <strain evidence="2">DSM 5666 / JCM 11834 / Kol 5</strain>
    </source>
</reference>
<accession>F6BF63</accession>
<dbReference type="GeneID" id="10644271"/>
<keyword evidence="2" id="KW-1185">Reference proteome</keyword>
<evidence type="ECO:0000313" key="2">
    <source>
        <dbReference type="Proteomes" id="UP000009227"/>
    </source>
</evidence>
<protein>
    <submittedName>
        <fullName evidence="1">Uncharacterized protein</fullName>
    </submittedName>
</protein>
<dbReference type="EMBL" id="CP002737">
    <property type="protein sequence ID" value="AEF96933.1"/>
    <property type="molecule type" value="Genomic_DNA"/>
</dbReference>
<proteinExistence type="predicted"/>
<dbReference type="STRING" id="880724.Metig_1398"/>
<dbReference type="KEGG" id="mig:Metig_1398"/>
<dbReference type="AlphaFoldDB" id="F6BF63"/>
<name>F6BF63_METIK</name>